<organism evidence="4 5">
    <name type="scientific">Oceanidesulfovibrio marinus</name>
    <dbReference type="NCBI Taxonomy" id="370038"/>
    <lineage>
        <taxon>Bacteria</taxon>
        <taxon>Pseudomonadati</taxon>
        <taxon>Thermodesulfobacteriota</taxon>
        <taxon>Desulfovibrionia</taxon>
        <taxon>Desulfovibrionales</taxon>
        <taxon>Desulfovibrionaceae</taxon>
        <taxon>Oceanidesulfovibrio</taxon>
    </lineage>
</organism>
<protein>
    <recommendedName>
        <fullName evidence="2">Phosphoesterase</fullName>
        <ecNumber evidence="2">3.1.4.-</ecNumber>
    </recommendedName>
</protein>
<dbReference type="NCBIfam" id="TIGR00040">
    <property type="entry name" value="yfcE"/>
    <property type="match status" value="1"/>
</dbReference>
<dbReference type="PANTHER" id="PTHR11124">
    <property type="entry name" value="VACUOLAR SORTING PROTEIN VPS29"/>
    <property type="match status" value="1"/>
</dbReference>
<evidence type="ECO:0000313" key="4">
    <source>
        <dbReference type="EMBL" id="TVM36377.1"/>
    </source>
</evidence>
<dbReference type="EC" id="3.1.4.-" evidence="2"/>
<sequence length="168" mass="18255">MDECFMLLAVLSDTHLGKTNSRFERIYDEFLAPADTVLHCGDIVSPSVLHHLMMHPDLKAVAGNMDSWTTREMLTDTISFEAEGFTIGAAHGWGSARGLAERVAAAFGPGYDLICFGHSHIFQHTVMNGVHVVNPGSACQSRSGPPSLAHITLERGEPIRVKKIELGT</sequence>
<gene>
    <name evidence="4" type="ORF">DQK91_00190</name>
</gene>
<proteinExistence type="inferred from homology"/>
<comment type="similarity">
    <text evidence="1 2">Belongs to the metallophosphoesterase superfamily. YfcE family.</text>
</comment>
<dbReference type="Pfam" id="PF12850">
    <property type="entry name" value="Metallophos_2"/>
    <property type="match status" value="1"/>
</dbReference>
<name>A0A6P1ZPF0_9BACT</name>
<evidence type="ECO:0000256" key="2">
    <source>
        <dbReference type="RuleBase" id="RU362039"/>
    </source>
</evidence>
<dbReference type="InterPro" id="IPR000979">
    <property type="entry name" value="Phosphodiesterase_MJ0936/Vps29"/>
</dbReference>
<dbReference type="InterPro" id="IPR029052">
    <property type="entry name" value="Metallo-depent_PP-like"/>
</dbReference>
<feature type="domain" description="Calcineurin-like phosphoesterase" evidence="3">
    <location>
        <begin position="6"/>
        <end position="154"/>
    </location>
</feature>
<keyword evidence="2" id="KW-0479">Metal-binding</keyword>
<accession>A0A6P1ZPF0</accession>
<dbReference type="InterPro" id="IPR024654">
    <property type="entry name" value="Calcineurin-like_PHP_lpxH"/>
</dbReference>
<dbReference type="EMBL" id="QMIF01000001">
    <property type="protein sequence ID" value="TVM36377.1"/>
    <property type="molecule type" value="Genomic_DNA"/>
</dbReference>
<comment type="caution">
    <text evidence="4">The sequence shown here is derived from an EMBL/GenBank/DDBJ whole genome shotgun (WGS) entry which is preliminary data.</text>
</comment>
<dbReference type="Proteomes" id="UP000434052">
    <property type="component" value="Unassembled WGS sequence"/>
</dbReference>
<comment type="cofactor">
    <cofactor evidence="2">
        <name>a divalent metal cation</name>
        <dbReference type="ChEBI" id="CHEBI:60240"/>
    </cofactor>
</comment>
<evidence type="ECO:0000313" key="5">
    <source>
        <dbReference type="Proteomes" id="UP000434052"/>
    </source>
</evidence>
<dbReference type="Gene3D" id="3.60.21.10">
    <property type="match status" value="1"/>
</dbReference>
<dbReference type="SUPFAM" id="SSF56300">
    <property type="entry name" value="Metallo-dependent phosphatases"/>
    <property type="match status" value="1"/>
</dbReference>
<dbReference type="GO" id="GO:0016787">
    <property type="term" value="F:hydrolase activity"/>
    <property type="evidence" value="ECO:0007669"/>
    <property type="project" value="UniProtKB-UniRule"/>
</dbReference>
<reference evidence="4 5" key="1">
    <citation type="submission" date="2018-06" db="EMBL/GenBank/DDBJ databases">
        <title>Complete genome of Desulfovibrio marinus P48SEP.</title>
        <authorList>
            <person name="Crispim J.S."/>
            <person name="Vidigal P.M.P."/>
            <person name="Silva L.C.F."/>
            <person name="Araujo L.C."/>
            <person name="Laguardia C.N."/>
            <person name="Dias R.S."/>
            <person name="Sousa M.P."/>
            <person name="Paula S.O."/>
            <person name="Silva C."/>
        </authorList>
    </citation>
    <scope>NUCLEOTIDE SEQUENCE [LARGE SCALE GENOMIC DNA]</scope>
    <source>
        <strain evidence="4 5">P48SEP</strain>
    </source>
</reference>
<dbReference type="AlphaFoldDB" id="A0A6P1ZPF0"/>
<dbReference type="GO" id="GO:0046872">
    <property type="term" value="F:metal ion binding"/>
    <property type="evidence" value="ECO:0007669"/>
    <property type="project" value="UniProtKB-KW"/>
</dbReference>
<evidence type="ECO:0000259" key="3">
    <source>
        <dbReference type="Pfam" id="PF12850"/>
    </source>
</evidence>
<evidence type="ECO:0000256" key="1">
    <source>
        <dbReference type="ARBA" id="ARBA00008950"/>
    </source>
</evidence>